<accession>A0A147BA56</accession>
<dbReference type="EMBL" id="GEIB01000728">
    <property type="protein sequence ID" value="JAR87255.1"/>
    <property type="molecule type" value="Transcribed_RNA"/>
</dbReference>
<proteinExistence type="predicted"/>
<protein>
    <submittedName>
        <fullName evidence="1">Uncharacterized protein</fullName>
    </submittedName>
</protein>
<organism evidence="1">
    <name type="scientific">Alectorobius mimon</name>
    <dbReference type="NCBI Taxonomy" id="360319"/>
    <lineage>
        <taxon>Eukaryota</taxon>
        <taxon>Metazoa</taxon>
        <taxon>Ecdysozoa</taxon>
        <taxon>Arthropoda</taxon>
        <taxon>Chelicerata</taxon>
        <taxon>Arachnida</taxon>
        <taxon>Acari</taxon>
        <taxon>Parasitiformes</taxon>
        <taxon>Ixodida</taxon>
        <taxon>Ixodoidea</taxon>
        <taxon>Argasidae</taxon>
        <taxon>Ornithodorinae</taxon>
        <taxon>Alectorobius</taxon>
    </lineage>
</organism>
<evidence type="ECO:0000313" key="1">
    <source>
        <dbReference type="EMBL" id="JAR87255.1"/>
    </source>
</evidence>
<dbReference type="AlphaFoldDB" id="A0A147BA56"/>
<name>A0A147BA56_9ACAR</name>
<sequence length="129" mass="14616">ELNDNVRTWFLWGNESASLPLFRPSCRTFERADFRALGLLRCVGAPRERVIVCYLRGECSRRIQCHQLSVFFCSELNYTGERMRRRLCSTPSGFSVVTVQVYQKALSATGFTLNISLASAVDNVEVDLA</sequence>
<reference evidence="1" key="1">
    <citation type="submission" date="2016-03" db="EMBL/GenBank/DDBJ databases">
        <title>Gut transcriptome analysis on engorged females of Ornithodoros mimon (Acari: Argasidae) and phylogenetic inferences of soft ticks.</title>
        <authorList>
            <person name="Landulfo G.A."/>
            <person name="Giovanni D."/>
            <person name="Carvalho E."/>
            <person name="Junqueira-de-Azevedo I."/>
            <person name="Patane J."/>
            <person name="Mendoca R."/>
            <person name="Barros-Battesti D."/>
        </authorList>
    </citation>
    <scope>NUCLEOTIDE SEQUENCE</scope>
    <source>
        <strain evidence="1">Females</strain>
        <tissue evidence="1">Gut</tissue>
    </source>
</reference>
<feature type="non-terminal residue" evidence="1">
    <location>
        <position position="1"/>
    </location>
</feature>